<evidence type="ECO:0000313" key="2">
    <source>
        <dbReference type="Proteomes" id="UP000253090"/>
    </source>
</evidence>
<protein>
    <submittedName>
        <fullName evidence="1">Uncharacterized protein</fullName>
    </submittedName>
</protein>
<dbReference type="EMBL" id="QPJW01000001">
    <property type="protein sequence ID" value="RCX22887.1"/>
    <property type="molecule type" value="Genomic_DNA"/>
</dbReference>
<dbReference type="OrthoDB" id="2680677at2"/>
<accession>A0A369BR00</accession>
<comment type="caution">
    <text evidence="1">The sequence shown here is derived from an EMBL/GenBank/DDBJ whole genome shotgun (WGS) entry which is preliminary data.</text>
</comment>
<gene>
    <name evidence="1" type="ORF">DFP94_101476</name>
</gene>
<sequence length="119" mass="13814">MSNVKLTKFPVTAPDGTEYRVKIRECEDGMWVSNYAIARLYAKRKRWGFRKVFGREYLDGGGAYSHGDPDYITIASRVVGDYYAALRADAEYRRMISRDEVRRQSAAERFAQWDGRITD</sequence>
<dbReference type="AlphaFoldDB" id="A0A369BR00"/>
<reference evidence="1 2" key="1">
    <citation type="submission" date="2018-07" db="EMBL/GenBank/DDBJ databases">
        <title>Genomic Encyclopedia of Type Strains, Phase III (KMG-III): the genomes of soil and plant-associated and newly described type strains.</title>
        <authorList>
            <person name="Whitman W."/>
        </authorList>
    </citation>
    <scope>NUCLEOTIDE SEQUENCE [LARGE SCALE GENOMIC DNA]</scope>
    <source>
        <strain evidence="1 2">CECT 8333</strain>
    </source>
</reference>
<dbReference type="RefSeq" id="WP_114494834.1">
    <property type="nucleotide sequence ID" value="NZ_QPJW01000001.1"/>
</dbReference>
<name>A0A369BR00_9BACL</name>
<dbReference type="Proteomes" id="UP000253090">
    <property type="component" value="Unassembled WGS sequence"/>
</dbReference>
<proteinExistence type="predicted"/>
<evidence type="ECO:0000313" key="1">
    <source>
        <dbReference type="EMBL" id="RCX22887.1"/>
    </source>
</evidence>
<organism evidence="1 2">
    <name type="scientific">Fontibacillus phaseoli</name>
    <dbReference type="NCBI Taxonomy" id="1416533"/>
    <lineage>
        <taxon>Bacteria</taxon>
        <taxon>Bacillati</taxon>
        <taxon>Bacillota</taxon>
        <taxon>Bacilli</taxon>
        <taxon>Bacillales</taxon>
        <taxon>Paenibacillaceae</taxon>
        <taxon>Fontibacillus</taxon>
    </lineage>
</organism>
<keyword evidence="2" id="KW-1185">Reference proteome</keyword>